<reference evidence="2 3" key="2">
    <citation type="submission" date="2018-11" db="EMBL/GenBank/DDBJ databases">
        <authorList>
            <consortium name="Pathogen Informatics"/>
        </authorList>
    </citation>
    <scope>NUCLEOTIDE SEQUENCE [LARGE SCALE GENOMIC DNA]</scope>
</reference>
<protein>
    <submittedName>
        <fullName evidence="4">Protein shisa-5</fullName>
    </submittedName>
</protein>
<feature type="chain" id="PRO_5043126626" evidence="1">
    <location>
        <begin position="20"/>
        <end position="155"/>
    </location>
</feature>
<keyword evidence="1" id="KW-0732">Signal</keyword>
<dbReference type="EMBL" id="UYYF01004605">
    <property type="protein sequence ID" value="VDN05791.1"/>
    <property type="molecule type" value="Genomic_DNA"/>
</dbReference>
<evidence type="ECO:0000313" key="4">
    <source>
        <dbReference type="WBParaSite" id="TCLT_0000826401-mRNA-1"/>
    </source>
</evidence>
<proteinExistence type="predicted"/>
<gene>
    <name evidence="2" type="ORF">TCLT_LOCUS8253</name>
</gene>
<evidence type="ECO:0000256" key="1">
    <source>
        <dbReference type="SAM" id="SignalP"/>
    </source>
</evidence>
<name>A0A0N5D5I2_THECL</name>
<dbReference type="PROSITE" id="PS51257">
    <property type="entry name" value="PROKAR_LIPOPROTEIN"/>
    <property type="match status" value="1"/>
</dbReference>
<accession>A0A0N5D5I2</accession>
<reference evidence="4" key="1">
    <citation type="submission" date="2017-02" db="UniProtKB">
        <authorList>
            <consortium name="WormBaseParasite"/>
        </authorList>
    </citation>
    <scope>IDENTIFICATION</scope>
</reference>
<sequence length="155" mass="15490">MMKKGVVLLLLATVAPSLACFSSGCCCKGCAKPIKGQPQIKGYPAPPPPPRPYPLPPSYAALPQAPVYSAPQAPIYSAPQAPVYSPQQAPVYSPPQAPVYSGARPQADGYGAGPPVAVAIPIGTYSSGQSANVQSIGLAQPAGALSIGTGGAYSG</sequence>
<evidence type="ECO:0000313" key="2">
    <source>
        <dbReference type="EMBL" id="VDN05791.1"/>
    </source>
</evidence>
<evidence type="ECO:0000313" key="3">
    <source>
        <dbReference type="Proteomes" id="UP000276776"/>
    </source>
</evidence>
<organism evidence="4">
    <name type="scientific">Thelazia callipaeda</name>
    <name type="common">Oriental eyeworm</name>
    <name type="synonym">Parasitic nematode</name>
    <dbReference type="NCBI Taxonomy" id="103827"/>
    <lineage>
        <taxon>Eukaryota</taxon>
        <taxon>Metazoa</taxon>
        <taxon>Ecdysozoa</taxon>
        <taxon>Nematoda</taxon>
        <taxon>Chromadorea</taxon>
        <taxon>Rhabditida</taxon>
        <taxon>Spirurina</taxon>
        <taxon>Spiruromorpha</taxon>
        <taxon>Thelazioidea</taxon>
        <taxon>Thelaziidae</taxon>
        <taxon>Thelazia</taxon>
    </lineage>
</organism>
<dbReference type="AlphaFoldDB" id="A0A0N5D5I2"/>
<keyword evidence="3" id="KW-1185">Reference proteome</keyword>
<feature type="signal peptide" evidence="1">
    <location>
        <begin position="1"/>
        <end position="19"/>
    </location>
</feature>
<dbReference type="STRING" id="103827.A0A0N5D5I2"/>
<dbReference type="WBParaSite" id="TCLT_0000826401-mRNA-1">
    <property type="protein sequence ID" value="TCLT_0000826401-mRNA-1"/>
    <property type="gene ID" value="TCLT_0000826401"/>
</dbReference>
<dbReference type="Proteomes" id="UP000276776">
    <property type="component" value="Unassembled WGS sequence"/>
</dbReference>